<feature type="transmembrane region" description="Helical" evidence="5">
    <location>
        <begin position="94"/>
        <end position="116"/>
    </location>
</feature>
<keyword evidence="6" id="KW-0808">Transferase</keyword>
<dbReference type="Pfam" id="PF04191">
    <property type="entry name" value="PEMT"/>
    <property type="match status" value="1"/>
</dbReference>
<reference evidence="6 7" key="1">
    <citation type="submission" date="2019-09" db="EMBL/GenBank/DDBJ databases">
        <title>Draft genome sequence of Ginsengibacter sp. BR5-29.</title>
        <authorList>
            <person name="Im W.-T."/>
        </authorList>
    </citation>
    <scope>NUCLEOTIDE SEQUENCE [LARGE SCALE GENOMIC DNA]</scope>
    <source>
        <strain evidence="6 7">BR5-29</strain>
    </source>
</reference>
<comment type="subcellular location">
    <subcellularLocation>
        <location evidence="1">Endomembrane system</location>
        <topology evidence="1">Multi-pass membrane protein</topology>
    </subcellularLocation>
</comment>
<keyword evidence="3 5" id="KW-1133">Transmembrane helix</keyword>
<keyword evidence="6" id="KW-0489">Methyltransferase</keyword>
<evidence type="ECO:0000256" key="4">
    <source>
        <dbReference type="ARBA" id="ARBA00023136"/>
    </source>
</evidence>
<dbReference type="Proteomes" id="UP000326903">
    <property type="component" value="Unassembled WGS sequence"/>
</dbReference>
<dbReference type="GO" id="GO:0032259">
    <property type="term" value="P:methylation"/>
    <property type="evidence" value="ECO:0007669"/>
    <property type="project" value="UniProtKB-KW"/>
</dbReference>
<evidence type="ECO:0000313" key="6">
    <source>
        <dbReference type="EMBL" id="KAA9040864.1"/>
    </source>
</evidence>
<dbReference type="PANTHER" id="PTHR12714">
    <property type="entry name" value="PROTEIN-S ISOPRENYLCYSTEINE O-METHYLTRANSFERASE"/>
    <property type="match status" value="1"/>
</dbReference>
<feature type="transmembrane region" description="Helical" evidence="5">
    <location>
        <begin position="64"/>
        <end position="82"/>
    </location>
</feature>
<accession>A0A5J5ILT9</accession>
<evidence type="ECO:0000256" key="3">
    <source>
        <dbReference type="ARBA" id="ARBA00022989"/>
    </source>
</evidence>
<name>A0A5J5ILT9_9BACT</name>
<keyword evidence="2 5" id="KW-0812">Transmembrane</keyword>
<dbReference type="GO" id="GO:0012505">
    <property type="term" value="C:endomembrane system"/>
    <property type="evidence" value="ECO:0007669"/>
    <property type="project" value="UniProtKB-SubCell"/>
</dbReference>
<organism evidence="6 7">
    <name type="scientific">Ginsengibacter hankyongi</name>
    <dbReference type="NCBI Taxonomy" id="2607284"/>
    <lineage>
        <taxon>Bacteria</taxon>
        <taxon>Pseudomonadati</taxon>
        <taxon>Bacteroidota</taxon>
        <taxon>Chitinophagia</taxon>
        <taxon>Chitinophagales</taxon>
        <taxon>Chitinophagaceae</taxon>
        <taxon>Ginsengibacter</taxon>
    </lineage>
</organism>
<keyword evidence="7" id="KW-1185">Reference proteome</keyword>
<protein>
    <submittedName>
        <fullName evidence="6">Isoprenylcysteine carboxylmethyltransferase family protein</fullName>
    </submittedName>
</protein>
<evidence type="ECO:0000256" key="2">
    <source>
        <dbReference type="ARBA" id="ARBA00022692"/>
    </source>
</evidence>
<proteinExistence type="predicted"/>
<feature type="transmembrane region" description="Helical" evidence="5">
    <location>
        <begin position="23"/>
        <end position="43"/>
    </location>
</feature>
<evidence type="ECO:0000256" key="5">
    <source>
        <dbReference type="SAM" id="Phobius"/>
    </source>
</evidence>
<evidence type="ECO:0000256" key="1">
    <source>
        <dbReference type="ARBA" id="ARBA00004127"/>
    </source>
</evidence>
<comment type="caution">
    <text evidence="6">The sequence shown here is derived from an EMBL/GenBank/DDBJ whole genome shotgun (WGS) entry which is preliminary data.</text>
</comment>
<keyword evidence="4 5" id="KW-0472">Membrane</keyword>
<dbReference type="InterPro" id="IPR007318">
    <property type="entry name" value="Phopholipid_MeTrfase"/>
</dbReference>
<dbReference type="AlphaFoldDB" id="A0A5J5ILT9"/>
<dbReference type="PANTHER" id="PTHR12714:SF9">
    <property type="entry name" value="PROTEIN-S-ISOPRENYLCYSTEINE O-METHYLTRANSFERASE"/>
    <property type="match status" value="1"/>
</dbReference>
<evidence type="ECO:0000313" key="7">
    <source>
        <dbReference type="Proteomes" id="UP000326903"/>
    </source>
</evidence>
<dbReference type="GO" id="GO:0008168">
    <property type="term" value="F:methyltransferase activity"/>
    <property type="evidence" value="ECO:0007669"/>
    <property type="project" value="UniProtKB-KW"/>
</dbReference>
<sequence>MSWLAILIKIEIYVSFQQKNLSYNYLVLALSWIAYFILHSVLASTKVKIYVKQVSTKFYRYYRLIYTLFATISLIFILWFQYSFKSPLLLNSLMLKYISFLLLVIPGFAIMFVSIFKYFKLLSGIRSIYLATPPAELKLNGIHKYVRHPLYLGTLLFVWGLFFIFPFLNNLIAVVAITMYVLVGIKFEEKKLVKEFGKDYTEYMKKVPGLIPKL</sequence>
<gene>
    <name evidence="6" type="ORF">FW778_02150</name>
</gene>
<dbReference type="EMBL" id="VYQF01000001">
    <property type="protein sequence ID" value="KAA9040864.1"/>
    <property type="molecule type" value="Genomic_DNA"/>
</dbReference>
<dbReference type="Gene3D" id="1.20.120.1630">
    <property type="match status" value="1"/>
</dbReference>